<keyword evidence="1 2" id="KW-0694">RNA-binding</keyword>
<dbReference type="InterPro" id="IPR000504">
    <property type="entry name" value="RRM_dom"/>
</dbReference>
<feature type="compositionally biased region" description="Polar residues" evidence="3">
    <location>
        <begin position="948"/>
        <end position="959"/>
    </location>
</feature>
<evidence type="ECO:0000256" key="3">
    <source>
        <dbReference type="SAM" id="MobiDB-lite"/>
    </source>
</evidence>
<feature type="domain" description="RRM" evidence="4">
    <location>
        <begin position="503"/>
        <end position="576"/>
    </location>
</feature>
<dbReference type="GO" id="GO:0003729">
    <property type="term" value="F:mRNA binding"/>
    <property type="evidence" value="ECO:0007669"/>
    <property type="project" value="TreeGrafter"/>
</dbReference>
<feature type="compositionally biased region" description="Basic residues" evidence="3">
    <location>
        <begin position="721"/>
        <end position="734"/>
    </location>
</feature>
<reference evidence="5 6" key="1">
    <citation type="journal article" date="2023" name="Elife">
        <title>Identification of key yeast species and microbe-microbe interactions impacting larval growth of Drosophila in the wild.</title>
        <authorList>
            <person name="Mure A."/>
            <person name="Sugiura Y."/>
            <person name="Maeda R."/>
            <person name="Honda K."/>
            <person name="Sakurai N."/>
            <person name="Takahashi Y."/>
            <person name="Watada M."/>
            <person name="Katoh T."/>
            <person name="Gotoh A."/>
            <person name="Gotoh Y."/>
            <person name="Taniguchi I."/>
            <person name="Nakamura K."/>
            <person name="Hayashi T."/>
            <person name="Katayama T."/>
            <person name="Uemura T."/>
            <person name="Hattori Y."/>
        </authorList>
    </citation>
    <scope>NUCLEOTIDE SEQUENCE [LARGE SCALE GENOMIC DNA]</scope>
    <source>
        <strain evidence="5 6">PK-24</strain>
    </source>
</reference>
<comment type="caution">
    <text evidence="5">The sequence shown here is derived from an EMBL/GenBank/DDBJ whole genome shotgun (WGS) entry which is preliminary data.</text>
</comment>
<feature type="compositionally biased region" description="Basic residues" evidence="3">
    <location>
        <begin position="935"/>
        <end position="944"/>
    </location>
</feature>
<feature type="compositionally biased region" description="Low complexity" evidence="3">
    <location>
        <begin position="1"/>
        <end position="33"/>
    </location>
</feature>
<feature type="compositionally biased region" description="Low complexity" evidence="3">
    <location>
        <begin position="831"/>
        <end position="847"/>
    </location>
</feature>
<dbReference type="InterPro" id="IPR039171">
    <property type="entry name" value="Cwc2/Slt11"/>
</dbReference>
<dbReference type="GO" id="GO:0010494">
    <property type="term" value="C:cytoplasmic stress granule"/>
    <property type="evidence" value="ECO:0007669"/>
    <property type="project" value="TreeGrafter"/>
</dbReference>
<feature type="region of interest" description="Disordered" evidence="3">
    <location>
        <begin position="718"/>
        <end position="740"/>
    </location>
</feature>
<feature type="region of interest" description="Disordered" evidence="3">
    <location>
        <begin position="774"/>
        <end position="859"/>
    </location>
</feature>
<name>A0AAV5QW92_PICKL</name>
<organism evidence="5 6">
    <name type="scientific">Pichia kluyveri</name>
    <name type="common">Yeast</name>
    <dbReference type="NCBI Taxonomy" id="36015"/>
    <lineage>
        <taxon>Eukaryota</taxon>
        <taxon>Fungi</taxon>
        <taxon>Dikarya</taxon>
        <taxon>Ascomycota</taxon>
        <taxon>Saccharomycotina</taxon>
        <taxon>Pichiomycetes</taxon>
        <taxon>Pichiales</taxon>
        <taxon>Pichiaceae</taxon>
        <taxon>Pichia</taxon>
    </lineage>
</organism>
<dbReference type="SMART" id="SM00360">
    <property type="entry name" value="RRM"/>
    <property type="match status" value="3"/>
</dbReference>
<dbReference type="Proteomes" id="UP001378960">
    <property type="component" value="Unassembled WGS sequence"/>
</dbReference>
<dbReference type="Gene3D" id="3.30.70.330">
    <property type="match status" value="3"/>
</dbReference>
<feature type="compositionally biased region" description="Basic and acidic residues" evidence="3">
    <location>
        <begin position="815"/>
        <end position="830"/>
    </location>
</feature>
<evidence type="ECO:0000256" key="2">
    <source>
        <dbReference type="PROSITE-ProRule" id="PRU00176"/>
    </source>
</evidence>
<dbReference type="AlphaFoldDB" id="A0AAV5QW92"/>
<feature type="region of interest" description="Disordered" evidence="3">
    <location>
        <begin position="920"/>
        <end position="959"/>
    </location>
</feature>
<dbReference type="PROSITE" id="PS50102">
    <property type="entry name" value="RRM"/>
    <property type="match status" value="2"/>
</dbReference>
<dbReference type="PANTHER" id="PTHR14089">
    <property type="entry name" value="PRE-MRNA-SPLICING FACTOR RBM22"/>
    <property type="match status" value="1"/>
</dbReference>
<feature type="region of interest" description="Disordered" evidence="3">
    <location>
        <begin position="397"/>
        <end position="425"/>
    </location>
</feature>
<evidence type="ECO:0000256" key="1">
    <source>
        <dbReference type="ARBA" id="ARBA00022884"/>
    </source>
</evidence>
<feature type="compositionally biased region" description="Low complexity" evidence="3">
    <location>
        <begin position="397"/>
        <end position="422"/>
    </location>
</feature>
<dbReference type="GO" id="GO:0000398">
    <property type="term" value="P:mRNA splicing, via spliceosome"/>
    <property type="evidence" value="ECO:0007669"/>
    <property type="project" value="TreeGrafter"/>
</dbReference>
<dbReference type="SUPFAM" id="SSF54928">
    <property type="entry name" value="RNA-binding domain, RBD"/>
    <property type="match status" value="3"/>
</dbReference>
<keyword evidence="6" id="KW-1185">Reference proteome</keyword>
<feature type="compositionally biased region" description="Polar residues" evidence="3">
    <location>
        <begin position="848"/>
        <end position="859"/>
    </location>
</feature>
<protein>
    <recommendedName>
        <fullName evidence="4">RRM domain-containing protein</fullName>
    </recommendedName>
</protein>
<sequence>MSTVNHNNNNNNNNNSNSTSPKSSSPKVPPSKSLVEPLDLSSIKNTNTNNNNNTKSNNPQRFLPKQLVIGSPFYQDSNSSFSNDLQTPLLNKFKTSLNDCINEDDENDINNNNDNELKDHNESSNISIITRSLKFLNLPLEISLSDILNLINFGPIESCDFDLNDESSSLSNSSHSSPTKGLEISNPYRSIIVSFIDSFTANKCYNQLISIIDDLKINLNSENLNIIKIKSPLLSNYLKNEINNNGASRVLCLSNLNNQLSEEIIFNELSYFGEITNINYNINKNSCFIHFNSILNAIKCFNQLPLINSILSNSMIFYSNDRKFNSNNLKKFNLSSSISFLDTFNDLNDLNSLKKNNIVNENYSISSTSISSRRESTDNKQKSTISSKLINSNRSIENISNETDVGSRSNSENNNNNINQDHNISKKGQQYYNKFNKPTFHKSFTFSPYQMNFDTSFSSNSITPIPITPYSHNNIYNLKSFSFSDIPSERNISILNQNNINNRTIYLGNLAYNTTAENICNIIRGGMLENIKVLTNKNAAFITFLYHEDAAQFIAKYSIEKIIINHKYLNIGWGKNSCNLHPVIKEAVDQGASRNLYIGINEDLETENDYDFIIDEKLKNKFQNNNENFENEDIYKKVYKCIPNENELRRDFSIFGEIEQINYFKNGACVFINFTNILSCIKAINDFNFNGEESIYLHESFNNKYKNFIISYGKDRCANPPKKKSSKKNKKKLISKNNDNRNNSFSYMSIGSNYSVDTDFAIKFDSAFEGMGISSPSAKKKSSQIKDKQFDIDDSDVDDDEVEIEISVGPEDTTNNDRNDTLEEKDENSINRRYSNNSISRSTSTSSFQPMSTPTPNIGPSSINYETYYSQGNNYMITPQPPYYYSNTPTFPPRTPTNEYGVFPNNQFVYQYVQPMYYGDNGNNNNNNNNNGKNFKGKRNKGRRSFNYDINNSFNQSFT</sequence>
<dbReference type="InterPro" id="IPR035979">
    <property type="entry name" value="RBD_domain_sf"/>
</dbReference>
<feature type="compositionally biased region" description="Low complexity" evidence="3">
    <location>
        <begin position="41"/>
        <end position="58"/>
    </location>
</feature>
<dbReference type="EMBL" id="BTGB01000001">
    <property type="protein sequence ID" value="GMM43469.1"/>
    <property type="molecule type" value="Genomic_DNA"/>
</dbReference>
<dbReference type="InterPro" id="IPR012677">
    <property type="entry name" value="Nucleotide-bd_a/b_plait_sf"/>
</dbReference>
<evidence type="ECO:0000313" key="6">
    <source>
        <dbReference type="Proteomes" id="UP001378960"/>
    </source>
</evidence>
<gene>
    <name evidence="5" type="ORF">DAPK24_000440</name>
</gene>
<accession>A0AAV5QW92</accession>
<dbReference type="PANTHER" id="PTHR14089:SF8">
    <property type="entry name" value="RNA-BINDING PROTEIN MRN1"/>
    <property type="match status" value="1"/>
</dbReference>
<evidence type="ECO:0000259" key="4">
    <source>
        <dbReference type="PROSITE" id="PS50102"/>
    </source>
</evidence>
<feature type="compositionally biased region" description="Low complexity" evidence="3">
    <location>
        <begin position="921"/>
        <end position="934"/>
    </location>
</feature>
<evidence type="ECO:0000313" key="5">
    <source>
        <dbReference type="EMBL" id="GMM43469.1"/>
    </source>
</evidence>
<proteinExistence type="predicted"/>
<feature type="region of interest" description="Disordered" evidence="3">
    <location>
        <begin position="1"/>
        <end position="61"/>
    </location>
</feature>
<feature type="domain" description="RRM" evidence="4">
    <location>
        <begin position="249"/>
        <end position="331"/>
    </location>
</feature>
<feature type="compositionally biased region" description="Acidic residues" evidence="3">
    <location>
        <begin position="792"/>
        <end position="804"/>
    </location>
</feature>